<protein>
    <submittedName>
        <fullName evidence="2 3">Uncharacterized protein</fullName>
    </submittedName>
</protein>
<gene>
    <name evidence="2" type="ORF">PTTG_31147</name>
</gene>
<evidence type="ECO:0000256" key="1">
    <source>
        <dbReference type="SAM" id="MobiDB-lite"/>
    </source>
</evidence>
<reference evidence="3 4" key="3">
    <citation type="journal article" date="2017" name="G3 (Bethesda)">
        <title>Comparative analysis highlights variable genome content of wheat rusts and divergence of the mating loci.</title>
        <authorList>
            <person name="Cuomo C.A."/>
            <person name="Bakkeren G."/>
            <person name="Khalil H.B."/>
            <person name="Panwar V."/>
            <person name="Joly D."/>
            <person name="Linning R."/>
            <person name="Sakthikumar S."/>
            <person name="Song X."/>
            <person name="Adiconis X."/>
            <person name="Fan L."/>
            <person name="Goldberg J.M."/>
            <person name="Levin J.Z."/>
            <person name="Young S."/>
            <person name="Zeng Q."/>
            <person name="Anikster Y."/>
            <person name="Bruce M."/>
            <person name="Wang M."/>
            <person name="Yin C."/>
            <person name="McCallum B."/>
            <person name="Szabo L.J."/>
            <person name="Hulbert S."/>
            <person name="Chen X."/>
            <person name="Fellers J.P."/>
        </authorList>
    </citation>
    <scope>NUCLEOTIDE SEQUENCE</scope>
    <source>
        <strain evidence="3">isolate 1-1 / race 1 (BBBD)</strain>
        <strain evidence="4">Isolate 1-1 / race 1 (BBBD)</strain>
    </source>
</reference>
<proteinExistence type="predicted"/>
<feature type="compositionally biased region" description="Low complexity" evidence="1">
    <location>
        <begin position="59"/>
        <end position="72"/>
    </location>
</feature>
<feature type="compositionally biased region" description="Pro residues" evidence="1">
    <location>
        <begin position="73"/>
        <end position="96"/>
    </location>
</feature>
<dbReference type="Proteomes" id="UP000005240">
    <property type="component" value="Unassembled WGS sequence"/>
</dbReference>
<dbReference type="AlphaFoldDB" id="A0A180FWS1"/>
<feature type="compositionally biased region" description="Basic and acidic residues" evidence="1">
    <location>
        <begin position="182"/>
        <end position="192"/>
    </location>
</feature>
<dbReference type="EMBL" id="ADAS02014181">
    <property type="protein sequence ID" value="OAV84628.1"/>
    <property type="molecule type" value="Genomic_DNA"/>
</dbReference>
<organism evidence="2">
    <name type="scientific">Puccinia triticina (isolate 1-1 / race 1 (BBBD))</name>
    <name type="common">Brown leaf rust fungus</name>
    <dbReference type="NCBI Taxonomy" id="630390"/>
    <lineage>
        <taxon>Eukaryota</taxon>
        <taxon>Fungi</taxon>
        <taxon>Dikarya</taxon>
        <taxon>Basidiomycota</taxon>
        <taxon>Pucciniomycotina</taxon>
        <taxon>Pucciniomycetes</taxon>
        <taxon>Pucciniales</taxon>
        <taxon>Pucciniaceae</taxon>
        <taxon>Puccinia</taxon>
    </lineage>
</organism>
<evidence type="ECO:0000313" key="3">
    <source>
        <dbReference type="EnsemblFungi" id="PTTG_31147-t43_1-p1"/>
    </source>
</evidence>
<name>A0A180FWS1_PUCT1</name>
<feature type="compositionally biased region" description="Low complexity" evidence="1">
    <location>
        <begin position="9"/>
        <end position="18"/>
    </location>
</feature>
<dbReference type="EnsemblFungi" id="PTTG_31147-t43_1">
    <property type="protein sequence ID" value="PTTG_31147-t43_1-p1"/>
    <property type="gene ID" value="PTTG_31147"/>
</dbReference>
<reference evidence="2" key="2">
    <citation type="submission" date="2016-05" db="EMBL/GenBank/DDBJ databases">
        <title>Comparative analysis highlights variable genome content of wheat rusts and divergence of the mating loci.</title>
        <authorList>
            <person name="Cuomo C.A."/>
            <person name="Bakkeren G."/>
            <person name="Szabo L."/>
            <person name="Khalil H."/>
            <person name="Joly D."/>
            <person name="Goldberg J."/>
            <person name="Young S."/>
            <person name="Zeng Q."/>
            <person name="Fellers J."/>
        </authorList>
    </citation>
    <scope>NUCLEOTIDE SEQUENCE [LARGE SCALE GENOMIC DNA]</scope>
    <source>
        <strain evidence="2">1-1 BBBD Race 1</strain>
    </source>
</reference>
<feature type="non-terminal residue" evidence="2">
    <location>
        <position position="192"/>
    </location>
</feature>
<keyword evidence="4" id="KW-1185">Reference proteome</keyword>
<feature type="region of interest" description="Disordered" evidence="1">
    <location>
        <begin position="1"/>
        <end position="192"/>
    </location>
</feature>
<reference evidence="3" key="4">
    <citation type="submission" date="2025-05" db="UniProtKB">
        <authorList>
            <consortium name="EnsemblFungi"/>
        </authorList>
    </citation>
    <scope>IDENTIFICATION</scope>
    <source>
        <strain evidence="3">isolate 1-1 / race 1 (BBBD)</strain>
    </source>
</reference>
<dbReference type="VEuPathDB" id="FungiDB:PTTG_31147"/>
<evidence type="ECO:0000313" key="4">
    <source>
        <dbReference type="Proteomes" id="UP000005240"/>
    </source>
</evidence>
<evidence type="ECO:0000313" key="2">
    <source>
        <dbReference type="EMBL" id="OAV84628.1"/>
    </source>
</evidence>
<reference evidence="2" key="1">
    <citation type="submission" date="2009-11" db="EMBL/GenBank/DDBJ databases">
        <authorList>
            <consortium name="The Broad Institute Genome Sequencing Platform"/>
            <person name="Ward D."/>
            <person name="Feldgarden M."/>
            <person name="Earl A."/>
            <person name="Young S.K."/>
            <person name="Zeng Q."/>
            <person name="Koehrsen M."/>
            <person name="Alvarado L."/>
            <person name="Berlin A."/>
            <person name="Bochicchio J."/>
            <person name="Borenstein D."/>
            <person name="Chapman S.B."/>
            <person name="Chen Z."/>
            <person name="Engels R."/>
            <person name="Freedman E."/>
            <person name="Gellesch M."/>
            <person name="Goldberg J."/>
            <person name="Griggs A."/>
            <person name="Gujja S."/>
            <person name="Heilman E."/>
            <person name="Heiman D."/>
            <person name="Hepburn T."/>
            <person name="Howarth C."/>
            <person name="Jen D."/>
            <person name="Larson L."/>
            <person name="Lewis B."/>
            <person name="Mehta T."/>
            <person name="Park D."/>
            <person name="Pearson M."/>
            <person name="Roberts A."/>
            <person name="Saif S."/>
            <person name="Shea T."/>
            <person name="Shenoy N."/>
            <person name="Sisk P."/>
            <person name="Stolte C."/>
            <person name="Sykes S."/>
            <person name="Thomson T."/>
            <person name="Walk T."/>
            <person name="White J."/>
            <person name="Yandava C."/>
            <person name="Izard J."/>
            <person name="Baranova O.V."/>
            <person name="Blanton J.M."/>
            <person name="Tanner A.C."/>
            <person name="Dewhirst F.E."/>
            <person name="Haas B."/>
            <person name="Nusbaum C."/>
            <person name="Birren B."/>
        </authorList>
    </citation>
    <scope>NUCLEOTIDE SEQUENCE [LARGE SCALE GENOMIC DNA]</scope>
    <source>
        <strain evidence="2">1-1 BBBD Race 1</strain>
    </source>
</reference>
<accession>A0A180FWS1</accession>
<sequence length="192" mass="19503">MDRHRKSAAEPAGSPASPVFGPSADRPFFPDLAEDRGPRRMRSSTRGTADDQERGPGKSSVRAPSPASSHAPSPHPPSPPVVALPIPSSPSPPPSPAEHSSHINVSGPPDSPPSPVAGQPADDRWLAVADDGCARSDYAESILDLYAPDPGPPSPGPPSPGPPSPGPPSPGPPSSGSHCRRASRDSSRSSAS</sequence>
<feature type="compositionally biased region" description="Pro residues" evidence="1">
    <location>
        <begin position="149"/>
        <end position="173"/>
    </location>
</feature>